<dbReference type="PANTHER" id="PTHR32182">
    <property type="entry name" value="DNA REPLICATION AND REPAIR PROTEIN RECF"/>
    <property type="match status" value="1"/>
</dbReference>
<dbReference type="InterPro" id="IPR003959">
    <property type="entry name" value="ATPase_AAA_core"/>
</dbReference>
<name>A0A364LM49_9GAMM</name>
<dbReference type="InterPro" id="IPR029492">
    <property type="entry name" value="DUF4435"/>
</dbReference>
<protein>
    <submittedName>
        <fullName evidence="3">Uncharacterized protein</fullName>
    </submittedName>
</protein>
<dbReference type="GO" id="GO:0000731">
    <property type="term" value="P:DNA synthesis involved in DNA repair"/>
    <property type="evidence" value="ECO:0007669"/>
    <property type="project" value="TreeGrafter"/>
</dbReference>
<dbReference type="Pfam" id="PF14491">
    <property type="entry name" value="DUF4435"/>
    <property type="match status" value="1"/>
</dbReference>
<comment type="caution">
    <text evidence="3">The sequence shown here is derived from an EMBL/GenBank/DDBJ whole genome shotgun (WGS) entry which is preliminary data.</text>
</comment>
<accession>A0A364LM49</accession>
<dbReference type="GO" id="GO:0005524">
    <property type="term" value="F:ATP binding"/>
    <property type="evidence" value="ECO:0007669"/>
    <property type="project" value="InterPro"/>
</dbReference>
<organism evidence="3 4">
    <name type="scientific">Legionella quinlivanii</name>
    <dbReference type="NCBI Taxonomy" id="45073"/>
    <lineage>
        <taxon>Bacteria</taxon>
        <taxon>Pseudomonadati</taxon>
        <taxon>Pseudomonadota</taxon>
        <taxon>Gammaproteobacteria</taxon>
        <taxon>Legionellales</taxon>
        <taxon>Legionellaceae</taxon>
        <taxon>Legionella</taxon>
    </lineage>
</organism>
<dbReference type="RefSeq" id="WP_112218494.1">
    <property type="nucleotide sequence ID" value="NZ_MVJN01000002.1"/>
</dbReference>
<dbReference type="CDD" id="cd00267">
    <property type="entry name" value="ABC_ATPase"/>
    <property type="match status" value="1"/>
</dbReference>
<dbReference type="AlphaFoldDB" id="A0A364LM49"/>
<dbReference type="EMBL" id="MVJN01000002">
    <property type="protein sequence ID" value="RAP37948.1"/>
    <property type="molecule type" value="Genomic_DNA"/>
</dbReference>
<dbReference type="Proteomes" id="UP000249458">
    <property type="component" value="Unassembled WGS sequence"/>
</dbReference>
<proteinExistence type="predicted"/>
<evidence type="ECO:0000259" key="2">
    <source>
        <dbReference type="Pfam" id="PF14491"/>
    </source>
</evidence>
<dbReference type="GO" id="GO:0006302">
    <property type="term" value="P:double-strand break repair"/>
    <property type="evidence" value="ECO:0007669"/>
    <property type="project" value="TreeGrafter"/>
</dbReference>
<sequence length="547" mass="62634">MNISQKSKQIIILPEDKQIEVDRGLVIIGSNGSGKTRFGSWIDLKSAQNAKSHRISAQKSLNIPDNVRPMAIDKAMSILLCGHEGAISEQYQRYKSSHKWGNQAETILINDYEHLLVYLLSEHNERSVEYVDDSKKTDLKVKPPITKMDLVRKIWQETMPHRSLIIKSGNIQTCPITDGASAYNASQMSDGERVVFYLIGRCLSVPENSILIIDEPELHLHKSIQYALWNKIEKIRHDCLFIYLTHDVEFAASRAGYKKIWLKDYNGAKWTWSELEEGMDLPEELLFEVYGSRKKVLLVEGSNSSHDVQFYKNIFSDFLVRPCGSCENVITYTKTLRSNQGFHQLDVYGLIDKDRRTPTEITELEKHGIFTLSVAEVENLFITPEILKIVADHLELDYENKLQEIREFLTNELAKEVNIQVSEMAVQELKYRLSRLDLSCKTKTELDSKYSQLINAINVNTVYDELHSQLTQIIQTGNYEGLLSFYNRKALASRVGANFGLSKNELPALIIRLSNRDEYIDKFLSAISNYIPESLANLNLKEDKKAS</sequence>
<evidence type="ECO:0000313" key="3">
    <source>
        <dbReference type="EMBL" id="RAP37948.1"/>
    </source>
</evidence>
<feature type="domain" description="ATPase AAA-type core" evidence="1">
    <location>
        <begin position="184"/>
        <end position="248"/>
    </location>
</feature>
<reference evidence="3 4" key="1">
    <citation type="submission" date="2017-02" db="EMBL/GenBank/DDBJ databases">
        <title>Legionella quilivanii strain from human: case report and whole genome sequencing analysis.</title>
        <authorList>
            <person name="Lalancette C."/>
            <person name="Leduc J.-M."/>
            <person name="Levesque S."/>
            <person name="Fournier E."/>
            <person name="Saoud J."/>
            <person name="Faucher S.P."/>
            <person name="Bernard K."/>
            <person name="Martineau C."/>
            <person name="Longtin J."/>
        </authorList>
    </citation>
    <scope>NUCLEOTIDE SEQUENCE [LARGE SCALE GENOMIC DNA]</scope>
    <source>
        <strain evidence="3 4">ID143958</strain>
    </source>
</reference>
<dbReference type="Gene3D" id="3.40.50.300">
    <property type="entry name" value="P-loop containing nucleotide triphosphate hydrolases"/>
    <property type="match status" value="1"/>
</dbReference>
<gene>
    <name evidence="3" type="ORF">B1207_02875</name>
</gene>
<feature type="domain" description="DUF4435" evidence="2">
    <location>
        <begin position="296"/>
        <end position="489"/>
    </location>
</feature>
<dbReference type="Pfam" id="PF13304">
    <property type="entry name" value="AAA_21"/>
    <property type="match status" value="1"/>
</dbReference>
<evidence type="ECO:0000313" key="4">
    <source>
        <dbReference type="Proteomes" id="UP000249458"/>
    </source>
</evidence>
<evidence type="ECO:0000259" key="1">
    <source>
        <dbReference type="Pfam" id="PF13304"/>
    </source>
</evidence>
<dbReference type="SUPFAM" id="SSF52540">
    <property type="entry name" value="P-loop containing nucleoside triphosphate hydrolases"/>
    <property type="match status" value="1"/>
</dbReference>
<dbReference type="InterPro" id="IPR027417">
    <property type="entry name" value="P-loop_NTPase"/>
</dbReference>
<dbReference type="PANTHER" id="PTHR32182:SF22">
    <property type="entry name" value="ATP-DEPENDENT ENDONUCLEASE, OLD FAMILY-RELATED"/>
    <property type="match status" value="1"/>
</dbReference>
<dbReference type="GO" id="GO:0016887">
    <property type="term" value="F:ATP hydrolysis activity"/>
    <property type="evidence" value="ECO:0007669"/>
    <property type="project" value="InterPro"/>
</dbReference>